<dbReference type="PANTHER" id="PTHR23502:SF5">
    <property type="entry name" value="QUINIDINE RESISTANCE PROTEIN 3"/>
    <property type="match status" value="1"/>
</dbReference>
<reference evidence="8 9" key="1">
    <citation type="journal article" date="2020" name="ISME J.">
        <title>Uncovering the hidden diversity of litter-decomposition mechanisms in mushroom-forming fungi.</title>
        <authorList>
            <person name="Floudas D."/>
            <person name="Bentzer J."/>
            <person name="Ahren D."/>
            <person name="Johansson T."/>
            <person name="Persson P."/>
            <person name="Tunlid A."/>
        </authorList>
    </citation>
    <scope>NUCLEOTIDE SEQUENCE [LARGE SCALE GENOMIC DNA]</scope>
    <source>
        <strain evidence="8 9">CBS 291.85</strain>
    </source>
</reference>
<dbReference type="Pfam" id="PF07690">
    <property type="entry name" value="MFS_1"/>
    <property type="match status" value="1"/>
</dbReference>
<keyword evidence="2 6" id="KW-0812">Transmembrane</keyword>
<dbReference type="Gene3D" id="1.20.1720.10">
    <property type="entry name" value="Multidrug resistance protein D"/>
    <property type="match status" value="1"/>
</dbReference>
<evidence type="ECO:0000256" key="2">
    <source>
        <dbReference type="ARBA" id="ARBA00022692"/>
    </source>
</evidence>
<evidence type="ECO:0000256" key="1">
    <source>
        <dbReference type="ARBA" id="ARBA00004141"/>
    </source>
</evidence>
<dbReference type="GO" id="GO:0005886">
    <property type="term" value="C:plasma membrane"/>
    <property type="evidence" value="ECO:0007669"/>
    <property type="project" value="TreeGrafter"/>
</dbReference>
<feature type="compositionally biased region" description="Basic and acidic residues" evidence="5">
    <location>
        <begin position="278"/>
        <end position="305"/>
    </location>
</feature>
<evidence type="ECO:0000256" key="4">
    <source>
        <dbReference type="ARBA" id="ARBA00023136"/>
    </source>
</evidence>
<sequence length="369" mass="40112">MTAPAERSQFTPQESTHTVVGPAVSSTVLEGRSKELPIYIDIEHMPVADDPRKWSNLRKNFVLLQVAMGAMVAGFAGNIQMPAVGEMQQALHTTSSQISLSLSLFILFQGCVPLIWSSISEVKGRKMVYLISMAISTVGAIVAATANSIGLVIGFRVVQAAGSSAVMSIGAATLADIYDPVERGAKQQQMGVYYIAPLLGPSLGAIFGGILTTAFSWRGPFYFLTILCGLVFLSFLFFKDTYRQERSSTYQIVLKRRLKELQRQRAKSASSSATPTVLDEKMHHDDGKQLEPVEKAEKDLEKGEENGSGTVTPNITKETENIIPAVNVSLTDVNPVQPILTVLRRPYNVVMLFASGEYEILSPASFADS</sequence>
<feature type="transmembrane region" description="Helical" evidence="6">
    <location>
        <begin position="98"/>
        <end position="116"/>
    </location>
</feature>
<name>A0A8H5LRH4_9AGAR</name>
<protein>
    <recommendedName>
        <fullName evidence="7">Major facilitator superfamily (MFS) profile domain-containing protein</fullName>
    </recommendedName>
</protein>
<evidence type="ECO:0000256" key="3">
    <source>
        <dbReference type="ARBA" id="ARBA00022989"/>
    </source>
</evidence>
<evidence type="ECO:0000313" key="8">
    <source>
        <dbReference type="EMBL" id="KAF5366803.1"/>
    </source>
</evidence>
<dbReference type="OrthoDB" id="2585655at2759"/>
<proteinExistence type="predicted"/>
<feature type="transmembrane region" description="Helical" evidence="6">
    <location>
        <begin position="61"/>
        <end position="78"/>
    </location>
</feature>
<feature type="transmembrane region" description="Helical" evidence="6">
    <location>
        <begin position="191"/>
        <end position="215"/>
    </location>
</feature>
<organism evidence="8 9">
    <name type="scientific">Tetrapyrgos nigripes</name>
    <dbReference type="NCBI Taxonomy" id="182062"/>
    <lineage>
        <taxon>Eukaryota</taxon>
        <taxon>Fungi</taxon>
        <taxon>Dikarya</taxon>
        <taxon>Basidiomycota</taxon>
        <taxon>Agaricomycotina</taxon>
        <taxon>Agaricomycetes</taxon>
        <taxon>Agaricomycetidae</taxon>
        <taxon>Agaricales</taxon>
        <taxon>Marasmiineae</taxon>
        <taxon>Marasmiaceae</taxon>
        <taxon>Tetrapyrgos</taxon>
    </lineage>
</organism>
<dbReference type="InterPro" id="IPR011701">
    <property type="entry name" value="MFS"/>
</dbReference>
<evidence type="ECO:0000313" key="9">
    <source>
        <dbReference type="Proteomes" id="UP000559256"/>
    </source>
</evidence>
<accession>A0A8H5LRH4</accession>
<feature type="region of interest" description="Disordered" evidence="5">
    <location>
        <begin position="264"/>
        <end position="316"/>
    </location>
</feature>
<feature type="transmembrane region" description="Helical" evidence="6">
    <location>
        <begin position="160"/>
        <end position="179"/>
    </location>
</feature>
<dbReference type="GO" id="GO:0022857">
    <property type="term" value="F:transmembrane transporter activity"/>
    <property type="evidence" value="ECO:0007669"/>
    <property type="project" value="InterPro"/>
</dbReference>
<feature type="compositionally biased region" description="Polar residues" evidence="5">
    <location>
        <begin position="307"/>
        <end position="316"/>
    </location>
</feature>
<keyword evidence="4 6" id="KW-0472">Membrane</keyword>
<dbReference type="EMBL" id="JAACJM010000021">
    <property type="protein sequence ID" value="KAF5366803.1"/>
    <property type="molecule type" value="Genomic_DNA"/>
</dbReference>
<feature type="domain" description="Major facilitator superfamily (MFS) profile" evidence="7">
    <location>
        <begin position="62"/>
        <end position="369"/>
    </location>
</feature>
<dbReference type="InterPro" id="IPR020846">
    <property type="entry name" value="MFS_dom"/>
</dbReference>
<dbReference type="InterPro" id="IPR036259">
    <property type="entry name" value="MFS_trans_sf"/>
</dbReference>
<keyword evidence="9" id="KW-1185">Reference proteome</keyword>
<feature type="transmembrane region" description="Helical" evidence="6">
    <location>
        <begin position="221"/>
        <end position="238"/>
    </location>
</feature>
<dbReference type="AlphaFoldDB" id="A0A8H5LRH4"/>
<evidence type="ECO:0000259" key="7">
    <source>
        <dbReference type="PROSITE" id="PS50850"/>
    </source>
</evidence>
<evidence type="ECO:0000256" key="5">
    <source>
        <dbReference type="SAM" id="MobiDB-lite"/>
    </source>
</evidence>
<keyword evidence="3 6" id="KW-1133">Transmembrane helix</keyword>
<dbReference type="PANTHER" id="PTHR23502">
    <property type="entry name" value="MAJOR FACILITATOR SUPERFAMILY"/>
    <property type="match status" value="1"/>
</dbReference>
<gene>
    <name evidence="8" type="ORF">D9758_006574</name>
</gene>
<comment type="caution">
    <text evidence="8">The sequence shown here is derived from an EMBL/GenBank/DDBJ whole genome shotgun (WGS) entry which is preliminary data.</text>
</comment>
<feature type="transmembrane region" description="Helical" evidence="6">
    <location>
        <begin position="128"/>
        <end position="154"/>
    </location>
</feature>
<comment type="subcellular location">
    <subcellularLocation>
        <location evidence="1">Membrane</location>
        <topology evidence="1">Multi-pass membrane protein</topology>
    </subcellularLocation>
</comment>
<dbReference type="Proteomes" id="UP000559256">
    <property type="component" value="Unassembled WGS sequence"/>
</dbReference>
<dbReference type="PROSITE" id="PS50850">
    <property type="entry name" value="MFS"/>
    <property type="match status" value="1"/>
</dbReference>
<evidence type="ECO:0000256" key="6">
    <source>
        <dbReference type="SAM" id="Phobius"/>
    </source>
</evidence>
<dbReference type="SUPFAM" id="SSF103473">
    <property type="entry name" value="MFS general substrate transporter"/>
    <property type="match status" value="1"/>
</dbReference>